<dbReference type="EMBL" id="ADZU01000041">
    <property type="protein sequence ID" value="EFS91271.1"/>
    <property type="molecule type" value="Genomic_DNA"/>
</dbReference>
<gene>
    <name evidence="1" type="ORF">HMPREF9607_02562</name>
</gene>
<protein>
    <submittedName>
        <fullName evidence="1">Uncharacterized protein</fullName>
    </submittedName>
</protein>
<dbReference type="Proteomes" id="UP000003179">
    <property type="component" value="Unassembled WGS sequence"/>
</dbReference>
<sequence length="40" mass="4598">MSFIVTNVLVGVILVITAVRSRRHHVKHFNQKPHSARPDH</sequence>
<proteinExistence type="predicted"/>
<evidence type="ECO:0000313" key="1">
    <source>
        <dbReference type="EMBL" id="EFS91271.1"/>
    </source>
</evidence>
<keyword evidence="2" id="KW-1185">Reference proteome</keyword>
<reference evidence="1" key="1">
    <citation type="submission" date="2010-08" db="EMBL/GenBank/DDBJ databases">
        <authorList>
            <person name="Weinstock G."/>
            <person name="Sodergren E."/>
            <person name="Clifton S."/>
            <person name="Fulton L."/>
            <person name="Fulton B."/>
            <person name="Courtney L."/>
            <person name="Fronick C."/>
            <person name="Harrison M."/>
            <person name="Strong C."/>
            <person name="Farmer C."/>
            <person name="Delahaunty K."/>
            <person name="Markovic C."/>
            <person name="Hall O."/>
            <person name="Minx P."/>
            <person name="Tomlinson C."/>
            <person name="Mitreva M."/>
            <person name="Hou S."/>
            <person name="Chen J."/>
            <person name="Wollam A."/>
            <person name="Pepin K.H."/>
            <person name="Johnson M."/>
            <person name="Bhonagiri V."/>
            <person name="Zhang X."/>
            <person name="Suruliraj S."/>
            <person name="Warren W."/>
            <person name="Chinwalla A."/>
            <person name="Mardis E.R."/>
            <person name="Wilson R.K."/>
        </authorList>
    </citation>
    <scope>NUCLEOTIDE SEQUENCE [LARGE SCALE GENOMIC DNA]</scope>
    <source>
        <strain evidence="1">HL044PA1</strain>
    </source>
</reference>
<organism evidence="1 2">
    <name type="scientific">Cutibacterium modestum HL044PA1</name>
    <dbReference type="NCBI Taxonomy" id="765109"/>
    <lineage>
        <taxon>Bacteria</taxon>
        <taxon>Bacillati</taxon>
        <taxon>Actinomycetota</taxon>
        <taxon>Actinomycetes</taxon>
        <taxon>Propionibacteriales</taxon>
        <taxon>Propionibacteriaceae</taxon>
        <taxon>Cutibacterium</taxon>
        <taxon>Cutibacterium modestum</taxon>
    </lineage>
</organism>
<comment type="caution">
    <text evidence="1">The sequence shown here is derived from an EMBL/GenBank/DDBJ whole genome shotgun (WGS) entry which is preliminary data.</text>
</comment>
<evidence type="ECO:0000313" key="2">
    <source>
        <dbReference type="Proteomes" id="UP000003179"/>
    </source>
</evidence>
<name>A0ABP2K6P9_9ACTN</name>
<accession>A0ABP2K6P9</accession>